<reference evidence="1" key="1">
    <citation type="journal article" date="2023" name="G3 (Bethesda)">
        <title>A reference genome for the long-term kleptoplast-retaining sea slug Elysia crispata morphotype clarki.</title>
        <authorList>
            <person name="Eastman K.E."/>
            <person name="Pendleton A.L."/>
            <person name="Shaikh M.A."/>
            <person name="Suttiyut T."/>
            <person name="Ogas R."/>
            <person name="Tomko P."/>
            <person name="Gavelis G."/>
            <person name="Widhalm J.R."/>
            <person name="Wisecaver J.H."/>
        </authorList>
    </citation>
    <scope>NUCLEOTIDE SEQUENCE</scope>
    <source>
        <strain evidence="1">ECLA1</strain>
    </source>
</reference>
<gene>
    <name evidence="1" type="ORF">RRG08_011003</name>
</gene>
<evidence type="ECO:0000313" key="1">
    <source>
        <dbReference type="EMBL" id="KAK3773794.1"/>
    </source>
</evidence>
<protein>
    <submittedName>
        <fullName evidence="1">Uncharacterized protein</fullName>
    </submittedName>
</protein>
<dbReference type="EMBL" id="JAWDGP010003509">
    <property type="protein sequence ID" value="KAK3773794.1"/>
    <property type="molecule type" value="Genomic_DNA"/>
</dbReference>
<comment type="caution">
    <text evidence="1">The sequence shown here is derived from an EMBL/GenBank/DDBJ whole genome shotgun (WGS) entry which is preliminary data.</text>
</comment>
<sequence>MFEHTAPFGSECSEKSAAFCPATSAVKPQSPSALHIRCALSAATDTKWVVFISLLKQFSTLHRCPSLRVLPFSGINSNHFFLWPSRVYIPAEQCNMFFITFVLRFITGK</sequence>
<keyword evidence="2" id="KW-1185">Reference proteome</keyword>
<dbReference type="AlphaFoldDB" id="A0AAE0ZQR7"/>
<dbReference type="Proteomes" id="UP001283361">
    <property type="component" value="Unassembled WGS sequence"/>
</dbReference>
<accession>A0AAE0ZQR7</accession>
<evidence type="ECO:0000313" key="2">
    <source>
        <dbReference type="Proteomes" id="UP001283361"/>
    </source>
</evidence>
<name>A0AAE0ZQR7_9GAST</name>
<proteinExistence type="predicted"/>
<organism evidence="1 2">
    <name type="scientific">Elysia crispata</name>
    <name type="common">lettuce slug</name>
    <dbReference type="NCBI Taxonomy" id="231223"/>
    <lineage>
        <taxon>Eukaryota</taxon>
        <taxon>Metazoa</taxon>
        <taxon>Spiralia</taxon>
        <taxon>Lophotrochozoa</taxon>
        <taxon>Mollusca</taxon>
        <taxon>Gastropoda</taxon>
        <taxon>Heterobranchia</taxon>
        <taxon>Euthyneura</taxon>
        <taxon>Panpulmonata</taxon>
        <taxon>Sacoglossa</taxon>
        <taxon>Placobranchoidea</taxon>
        <taxon>Plakobranchidae</taxon>
        <taxon>Elysia</taxon>
    </lineage>
</organism>